<keyword evidence="4" id="KW-1185">Reference proteome</keyword>
<dbReference type="AlphaFoldDB" id="A0A6G1GYQ4"/>
<feature type="compositionally biased region" description="Polar residues" evidence="1">
    <location>
        <begin position="377"/>
        <end position="394"/>
    </location>
</feature>
<dbReference type="GO" id="GO:0005737">
    <property type="term" value="C:cytoplasm"/>
    <property type="evidence" value="ECO:0007669"/>
    <property type="project" value="InterPro"/>
</dbReference>
<reference evidence="3" key="1">
    <citation type="journal article" date="2020" name="Stud. Mycol.">
        <title>101 Dothideomycetes genomes: a test case for predicting lifestyles and emergence of pathogens.</title>
        <authorList>
            <person name="Haridas S."/>
            <person name="Albert R."/>
            <person name="Binder M."/>
            <person name="Bloem J."/>
            <person name="Labutti K."/>
            <person name="Salamov A."/>
            <person name="Andreopoulos B."/>
            <person name="Baker S."/>
            <person name="Barry K."/>
            <person name="Bills G."/>
            <person name="Bluhm B."/>
            <person name="Cannon C."/>
            <person name="Castanera R."/>
            <person name="Culley D."/>
            <person name="Daum C."/>
            <person name="Ezra D."/>
            <person name="Gonzalez J."/>
            <person name="Henrissat B."/>
            <person name="Kuo A."/>
            <person name="Liang C."/>
            <person name="Lipzen A."/>
            <person name="Lutzoni F."/>
            <person name="Magnuson J."/>
            <person name="Mondo S."/>
            <person name="Nolan M."/>
            <person name="Ohm R."/>
            <person name="Pangilinan J."/>
            <person name="Park H.-J."/>
            <person name="Ramirez L."/>
            <person name="Alfaro M."/>
            <person name="Sun H."/>
            <person name="Tritt A."/>
            <person name="Yoshinaga Y."/>
            <person name="Zwiers L.-H."/>
            <person name="Turgeon B."/>
            <person name="Goodwin S."/>
            <person name="Spatafora J."/>
            <person name="Crous P."/>
            <person name="Grigoriev I."/>
        </authorList>
    </citation>
    <scope>NUCLEOTIDE SEQUENCE</scope>
    <source>
        <strain evidence="3">CBS 113979</strain>
    </source>
</reference>
<feature type="compositionally biased region" description="Pro residues" evidence="1">
    <location>
        <begin position="405"/>
        <end position="421"/>
    </location>
</feature>
<dbReference type="SUPFAM" id="SSF103657">
    <property type="entry name" value="BAR/IMD domain-like"/>
    <property type="match status" value="1"/>
</dbReference>
<name>A0A6G1GYQ4_9PEZI</name>
<feature type="compositionally biased region" description="Low complexity" evidence="1">
    <location>
        <begin position="422"/>
        <end position="435"/>
    </location>
</feature>
<accession>A0A6G1GYQ4</accession>
<gene>
    <name evidence="3" type="ORF">K402DRAFT_333600</name>
</gene>
<dbReference type="InterPro" id="IPR027267">
    <property type="entry name" value="AH/BAR_dom_sf"/>
</dbReference>
<evidence type="ECO:0000256" key="1">
    <source>
        <dbReference type="SAM" id="MobiDB-lite"/>
    </source>
</evidence>
<dbReference type="SMART" id="SM00721">
    <property type="entry name" value="BAR"/>
    <property type="match status" value="1"/>
</dbReference>
<dbReference type="Proteomes" id="UP000800041">
    <property type="component" value="Unassembled WGS sequence"/>
</dbReference>
<dbReference type="Pfam" id="PF03114">
    <property type="entry name" value="BAR"/>
    <property type="match status" value="1"/>
</dbReference>
<organism evidence="3 4">
    <name type="scientific">Aulographum hederae CBS 113979</name>
    <dbReference type="NCBI Taxonomy" id="1176131"/>
    <lineage>
        <taxon>Eukaryota</taxon>
        <taxon>Fungi</taxon>
        <taxon>Dikarya</taxon>
        <taxon>Ascomycota</taxon>
        <taxon>Pezizomycotina</taxon>
        <taxon>Dothideomycetes</taxon>
        <taxon>Pleosporomycetidae</taxon>
        <taxon>Aulographales</taxon>
        <taxon>Aulographaceae</taxon>
    </lineage>
</organism>
<feature type="domain" description="BAR" evidence="2">
    <location>
        <begin position="15"/>
        <end position="237"/>
    </location>
</feature>
<dbReference type="PROSITE" id="PS51021">
    <property type="entry name" value="BAR"/>
    <property type="match status" value="1"/>
</dbReference>
<proteinExistence type="predicted"/>
<sequence>MNVNKKLDRFKQWAGERMGQEARTNTTDDFKALETEMNLRHQGFEKMHKSATSYVKSISKREEYEDREKMLPGGYMGSTMINHGSDFEPDSEFGNCLTSLGRANEAIARKQETYAGGATTTWLESLERSLVQMKEYQAARKKLDSRRLAYDASLAKMQKAKKEDFRVEEDLRTQKAKYEETTDDVYRRMMEIKEAEVESVADLGAFLDAELEYYDSCREILLKLKREWPASESNITRAHDRDTRRPNRSRSNTAHSYSDRFQAVEEELKEESRTTIPKLSSRNDYNRHDYNYGDSPVQRPNLGRSNTSEPVRSPREYSPTPMPSLSRVPTDSQAMILNGRSHLRPVMRPTINSDIFNDPSDDTALNGTSPDRYYSDQADSPATSNGSRSTSWSIMENGGGTKKAAPPPPPSRSKKPPPPLPVKRSLLSSSEVPHM</sequence>
<feature type="compositionally biased region" description="Polar residues" evidence="1">
    <location>
        <begin position="274"/>
        <end position="283"/>
    </location>
</feature>
<feature type="region of interest" description="Disordered" evidence="1">
    <location>
        <begin position="233"/>
        <end position="330"/>
    </location>
</feature>
<dbReference type="InterPro" id="IPR004148">
    <property type="entry name" value="BAR_dom"/>
</dbReference>
<dbReference type="Gene3D" id="1.20.1270.60">
    <property type="entry name" value="Arfaptin homology (AH) domain/BAR domain"/>
    <property type="match status" value="1"/>
</dbReference>
<protein>
    <submittedName>
        <fullName evidence="3">BAR-domain-containing protein</fullName>
    </submittedName>
</protein>
<feature type="region of interest" description="Disordered" evidence="1">
    <location>
        <begin position="350"/>
        <end position="435"/>
    </location>
</feature>
<dbReference type="OrthoDB" id="14167at2759"/>
<evidence type="ECO:0000313" key="3">
    <source>
        <dbReference type="EMBL" id="KAF1985900.1"/>
    </source>
</evidence>
<dbReference type="EMBL" id="ML977159">
    <property type="protein sequence ID" value="KAF1985900.1"/>
    <property type="molecule type" value="Genomic_DNA"/>
</dbReference>
<evidence type="ECO:0000259" key="2">
    <source>
        <dbReference type="PROSITE" id="PS51021"/>
    </source>
</evidence>
<evidence type="ECO:0000313" key="4">
    <source>
        <dbReference type="Proteomes" id="UP000800041"/>
    </source>
</evidence>